<proteinExistence type="predicted"/>
<evidence type="ECO:0000313" key="2">
    <source>
        <dbReference type="Proteomes" id="UP000029843"/>
    </source>
</evidence>
<dbReference type="Proteomes" id="UP000029843">
    <property type="component" value="Unassembled WGS sequence"/>
</dbReference>
<name>A0A099KN30_COLPS</name>
<dbReference type="RefSeq" id="WP_033093811.1">
    <property type="nucleotide sequence ID" value="NZ_JQED01000021.1"/>
</dbReference>
<reference evidence="1 2" key="1">
    <citation type="submission" date="2014-08" db="EMBL/GenBank/DDBJ databases">
        <title>Genomic and Phenotypic Diversity of Colwellia psychrerythraea strains from Disparate Marine Basins.</title>
        <authorList>
            <person name="Techtmann S.M."/>
            <person name="Stelling S.C."/>
            <person name="Utturkar S.M."/>
            <person name="Alshibli N."/>
            <person name="Harris A."/>
            <person name="Brown S.D."/>
            <person name="Hazen T.C."/>
        </authorList>
    </citation>
    <scope>NUCLEOTIDE SEQUENCE [LARGE SCALE GENOMIC DNA]</scope>
    <source>
        <strain evidence="1 2">ND2E</strain>
    </source>
</reference>
<dbReference type="AlphaFoldDB" id="A0A099KN30"/>
<protein>
    <submittedName>
        <fullName evidence="1">Uncharacterized protein</fullName>
    </submittedName>
</protein>
<dbReference type="PATRIC" id="fig|28229.4.peg.2083"/>
<sequence>MKTLIDLIAQLPEAQFIELRMALQLREEFIWEKLADDEEINRSHFRQCKCQLAKLNQTLGMN</sequence>
<dbReference type="EMBL" id="JQED01000021">
    <property type="protein sequence ID" value="KGJ92144.1"/>
    <property type="molecule type" value="Genomic_DNA"/>
</dbReference>
<accession>A0A099KN30</accession>
<organism evidence="1 2">
    <name type="scientific">Colwellia psychrerythraea</name>
    <name type="common">Vibrio psychroerythus</name>
    <dbReference type="NCBI Taxonomy" id="28229"/>
    <lineage>
        <taxon>Bacteria</taxon>
        <taxon>Pseudomonadati</taxon>
        <taxon>Pseudomonadota</taxon>
        <taxon>Gammaproteobacteria</taxon>
        <taxon>Alteromonadales</taxon>
        <taxon>Colwelliaceae</taxon>
        <taxon>Colwellia</taxon>
    </lineage>
</organism>
<comment type="caution">
    <text evidence="1">The sequence shown here is derived from an EMBL/GenBank/DDBJ whole genome shotgun (WGS) entry which is preliminary data.</text>
</comment>
<gene>
    <name evidence="1" type="ORF">ND2E_3037</name>
</gene>
<evidence type="ECO:0000313" key="1">
    <source>
        <dbReference type="EMBL" id="KGJ92144.1"/>
    </source>
</evidence>